<protein>
    <recommendedName>
        <fullName evidence="1">HNH nuclease domain-containing protein</fullName>
    </recommendedName>
</protein>
<dbReference type="SMART" id="SM00507">
    <property type="entry name" value="HNHc"/>
    <property type="match status" value="1"/>
</dbReference>
<dbReference type="InterPro" id="IPR003615">
    <property type="entry name" value="HNH_nuc"/>
</dbReference>
<dbReference type="InterPro" id="IPR002711">
    <property type="entry name" value="HNH"/>
</dbReference>
<dbReference type="Pfam" id="PF01844">
    <property type="entry name" value="HNH"/>
    <property type="match status" value="1"/>
</dbReference>
<keyword evidence="3" id="KW-1185">Reference proteome</keyword>
<name>A0A7G3GDQ3_9NEIS</name>
<organism evidence="2 3">
    <name type="scientific">Iodobacter fluviatilis</name>
    <dbReference type="NCBI Taxonomy" id="537"/>
    <lineage>
        <taxon>Bacteria</taxon>
        <taxon>Pseudomonadati</taxon>
        <taxon>Pseudomonadota</taxon>
        <taxon>Betaproteobacteria</taxon>
        <taxon>Neisseriales</taxon>
        <taxon>Chitinibacteraceae</taxon>
        <taxon>Iodobacter</taxon>
    </lineage>
</organism>
<dbReference type="AlphaFoldDB" id="A0A7G3GDQ3"/>
<evidence type="ECO:0000259" key="1">
    <source>
        <dbReference type="SMART" id="SM00507"/>
    </source>
</evidence>
<proteinExistence type="predicted"/>
<feature type="domain" description="HNH nuclease" evidence="1">
    <location>
        <begin position="119"/>
        <end position="178"/>
    </location>
</feature>
<dbReference type="CDD" id="cd00085">
    <property type="entry name" value="HNHc"/>
    <property type="match status" value="1"/>
</dbReference>
<evidence type="ECO:0000313" key="3">
    <source>
        <dbReference type="Proteomes" id="UP000515917"/>
    </source>
</evidence>
<sequence>MVLHRAKCGAIGQYRANMAPGAFTGQQYIKICSNNSAELSNWITHNGGTGFTKLCLKCNPSISERITDEVSQLQAEFYAEIQKSARSTVEERLARLKVAAKLPLSVTVSATVFRRNPDVVAEVLFKSGGKCGKCGNKAPFNRASDGTPYLEVHHTIPLSEGGEDSVSNAIALCPNCHRYSHYG</sequence>
<accession>A0A7G3GDQ3</accession>
<dbReference type="GO" id="GO:0008270">
    <property type="term" value="F:zinc ion binding"/>
    <property type="evidence" value="ECO:0007669"/>
    <property type="project" value="InterPro"/>
</dbReference>
<reference evidence="2 3" key="1">
    <citation type="submission" date="2018-01" db="EMBL/GenBank/DDBJ databases">
        <title>Genome sequence of Iodobacter sp. strain PCH194 isolated from Indian Trans-Himalaya.</title>
        <authorList>
            <person name="Kumar V."/>
            <person name="Thakur V."/>
            <person name="Kumar S."/>
            <person name="Singh D."/>
        </authorList>
    </citation>
    <scope>NUCLEOTIDE SEQUENCE [LARGE SCALE GENOMIC DNA]</scope>
    <source>
        <strain evidence="2 3">PCH194</strain>
    </source>
</reference>
<dbReference type="Proteomes" id="UP000515917">
    <property type="component" value="Chromosome"/>
</dbReference>
<dbReference type="Gene3D" id="1.10.30.50">
    <property type="match status" value="1"/>
</dbReference>
<dbReference type="EMBL" id="CP025781">
    <property type="protein sequence ID" value="QBC45627.1"/>
    <property type="molecule type" value="Genomic_DNA"/>
</dbReference>
<dbReference type="KEGG" id="ifl:C1H71_03520"/>
<dbReference type="GO" id="GO:0003676">
    <property type="term" value="F:nucleic acid binding"/>
    <property type="evidence" value="ECO:0007669"/>
    <property type="project" value="InterPro"/>
</dbReference>
<evidence type="ECO:0000313" key="2">
    <source>
        <dbReference type="EMBL" id="QBC45627.1"/>
    </source>
</evidence>
<gene>
    <name evidence="2" type="ORF">C1H71_03520</name>
</gene>
<dbReference type="GO" id="GO:0004519">
    <property type="term" value="F:endonuclease activity"/>
    <property type="evidence" value="ECO:0007669"/>
    <property type="project" value="InterPro"/>
</dbReference>